<evidence type="ECO:0000256" key="13">
    <source>
        <dbReference type="ARBA" id="ARBA00023136"/>
    </source>
</evidence>
<evidence type="ECO:0000256" key="15">
    <source>
        <dbReference type="SAM" id="Phobius"/>
    </source>
</evidence>
<dbReference type="SUPFAM" id="SSF57850">
    <property type="entry name" value="RING/U-box"/>
    <property type="match status" value="1"/>
</dbReference>
<keyword evidence="11" id="KW-0862">Zinc</keyword>
<evidence type="ECO:0000256" key="2">
    <source>
        <dbReference type="ARBA" id="ARBA00004127"/>
    </source>
</evidence>
<keyword evidence="6 15" id="KW-0812">Transmembrane</keyword>
<comment type="catalytic activity">
    <reaction evidence="1">
        <text>S-ubiquitinyl-[E2 ubiquitin-conjugating enzyme]-L-cysteine + [acceptor protein]-L-lysine = [E2 ubiquitin-conjugating enzyme]-L-cysteine + N(6)-ubiquitinyl-[acceptor protein]-L-lysine.</text>
        <dbReference type="EC" id="2.3.2.27"/>
    </reaction>
</comment>
<dbReference type="Pfam" id="PF13639">
    <property type="entry name" value="zf-RING_2"/>
    <property type="match status" value="1"/>
</dbReference>
<evidence type="ECO:0000256" key="4">
    <source>
        <dbReference type="ARBA" id="ARBA00012483"/>
    </source>
</evidence>
<evidence type="ECO:0000256" key="12">
    <source>
        <dbReference type="ARBA" id="ARBA00022989"/>
    </source>
</evidence>
<evidence type="ECO:0000256" key="7">
    <source>
        <dbReference type="ARBA" id="ARBA00022723"/>
    </source>
</evidence>
<feature type="domain" description="RING-type" evidence="16">
    <location>
        <begin position="561"/>
        <end position="626"/>
    </location>
</feature>
<evidence type="ECO:0000256" key="6">
    <source>
        <dbReference type="ARBA" id="ARBA00022692"/>
    </source>
</evidence>
<dbReference type="SMART" id="SM00184">
    <property type="entry name" value="RING"/>
    <property type="match status" value="1"/>
</dbReference>
<dbReference type="Gene3D" id="3.30.40.10">
    <property type="entry name" value="Zinc/RING finger domain, C3HC4 (zinc finger)"/>
    <property type="match status" value="1"/>
</dbReference>
<dbReference type="InterPro" id="IPR050731">
    <property type="entry name" value="HRD1_E3_ubiq-ligases"/>
</dbReference>
<evidence type="ECO:0000256" key="9">
    <source>
        <dbReference type="ARBA" id="ARBA00022771"/>
    </source>
</evidence>
<dbReference type="PANTHER" id="PTHR22763">
    <property type="entry name" value="RING ZINC FINGER PROTEIN"/>
    <property type="match status" value="1"/>
</dbReference>
<feature type="transmembrane region" description="Helical" evidence="15">
    <location>
        <begin position="82"/>
        <end position="102"/>
    </location>
</feature>
<evidence type="ECO:0000256" key="14">
    <source>
        <dbReference type="PROSITE-ProRule" id="PRU00175"/>
    </source>
</evidence>
<protein>
    <recommendedName>
        <fullName evidence="4">RING-type E3 ubiquitin transferase</fullName>
        <ecNumber evidence="4">2.3.2.27</ecNumber>
    </recommendedName>
</protein>
<feature type="transmembrane region" description="Helical" evidence="15">
    <location>
        <begin position="425"/>
        <end position="448"/>
    </location>
</feature>
<keyword evidence="5" id="KW-0808">Transferase</keyword>
<dbReference type="GO" id="GO:0008270">
    <property type="term" value="F:zinc ion binding"/>
    <property type="evidence" value="ECO:0007669"/>
    <property type="project" value="UniProtKB-KW"/>
</dbReference>
<sequence>MNLLILSIQYQDLLNQSCNPLQSPCAITYQQNWTIQEIQVSNIFGADSGKSFLILNETQSNITSNYSNVTYQMYEQTIKHKLMFSGGIIGSSASVFYGYGYYFPQFKKGIQITKMYTYDNMDFDPQPYLWQIEKNQPFPNAIQRSLNPTETRLSSCVFYSYVSTSPLVRSIADNYYSPDMDIQQNSTTKLNDIYEMTQQLQTEWISNNCGMYFQESGRVFNNAKQSRSVMIYSAIFSVVLLLTIFSGLKTTYYVAAAQKLEKLSLMSFNLQTIYDTVILMVHISFSMSIPNVTKPLFLSSCLMVTLLFGVDFAIYIQISTLRRQRQDLAERRRGQMRTMMTYMGVIILVFAYSYFSPQLPVYAFFVIVMLLSSYWLIQSVFSLKSKAPKQFIPMHYFLLQTLVKYGPVCYFFIDPNNFLEIEVLPWYLPVVVVWFGFQFMWLFYQIAVGTVRKEQKQKQIEQKVEFTQQMFPGLLTPQNILDQNQGQKDLTSFLCLNHINFVVPSVEQICMNPAHEHSQMYRKFQMDGLDDKRCQFISQNQQGQKCFTLVTRTQAKEAVQCSICLDCIDLTELENPRLLQVTQAKQEISLISKGSQTLKTTPCHHIFHKDCINTWLAENPSCPVCRQRVEYVEE</sequence>
<gene>
    <name evidence="17" type="ORF">TPC1_14455</name>
</gene>
<dbReference type="InterPro" id="IPR013083">
    <property type="entry name" value="Znf_RING/FYVE/PHD"/>
</dbReference>
<evidence type="ECO:0000259" key="16">
    <source>
        <dbReference type="PROSITE" id="PS50089"/>
    </source>
</evidence>
<name>A0A146K932_9EUKA</name>
<dbReference type="GO" id="GO:0043161">
    <property type="term" value="P:proteasome-mediated ubiquitin-dependent protein catabolic process"/>
    <property type="evidence" value="ECO:0007669"/>
    <property type="project" value="TreeGrafter"/>
</dbReference>
<feature type="transmembrane region" description="Helical" evidence="15">
    <location>
        <begin position="339"/>
        <end position="355"/>
    </location>
</feature>
<comment type="subcellular location">
    <subcellularLocation>
        <location evidence="2">Endomembrane system</location>
        <topology evidence="2">Multi-pass membrane protein</topology>
    </subcellularLocation>
</comment>
<accession>A0A146K932</accession>
<dbReference type="EMBL" id="GDID01003293">
    <property type="protein sequence ID" value="JAP93313.1"/>
    <property type="molecule type" value="Transcribed_RNA"/>
</dbReference>
<feature type="transmembrane region" description="Helical" evidence="15">
    <location>
        <begin position="296"/>
        <end position="318"/>
    </location>
</feature>
<dbReference type="Pfam" id="PF11145">
    <property type="entry name" value="DUF2921"/>
    <property type="match status" value="1"/>
</dbReference>
<dbReference type="InterPro" id="IPR001841">
    <property type="entry name" value="Znf_RING"/>
</dbReference>
<evidence type="ECO:0000256" key="11">
    <source>
        <dbReference type="ARBA" id="ARBA00022833"/>
    </source>
</evidence>
<keyword evidence="10" id="KW-0833">Ubl conjugation pathway</keyword>
<evidence type="ECO:0000256" key="10">
    <source>
        <dbReference type="ARBA" id="ARBA00022786"/>
    </source>
</evidence>
<feature type="transmembrane region" description="Helical" evidence="15">
    <location>
        <begin position="229"/>
        <end position="248"/>
    </location>
</feature>
<keyword evidence="9 14" id="KW-0863">Zinc-finger</keyword>
<dbReference type="AlphaFoldDB" id="A0A146K932"/>
<reference evidence="17" key="1">
    <citation type="submission" date="2015-07" db="EMBL/GenBank/DDBJ databases">
        <title>Adaptation to a free-living lifestyle via gene acquisitions in the diplomonad Trepomonas sp. PC1.</title>
        <authorList>
            <person name="Xu F."/>
            <person name="Jerlstrom-Hultqvist J."/>
            <person name="Kolisko M."/>
            <person name="Simpson A.G.B."/>
            <person name="Roger A.J."/>
            <person name="Svard S.G."/>
            <person name="Andersson J.O."/>
        </authorList>
    </citation>
    <scope>NUCLEOTIDE SEQUENCE</scope>
    <source>
        <strain evidence="17">PC1</strain>
    </source>
</reference>
<keyword evidence="13 15" id="KW-0472">Membrane</keyword>
<evidence type="ECO:0000256" key="3">
    <source>
        <dbReference type="ARBA" id="ARBA00004906"/>
    </source>
</evidence>
<dbReference type="InterPro" id="IPR021319">
    <property type="entry name" value="DUF2921"/>
</dbReference>
<evidence type="ECO:0000256" key="8">
    <source>
        <dbReference type="ARBA" id="ARBA00022729"/>
    </source>
</evidence>
<dbReference type="GO" id="GO:0061630">
    <property type="term" value="F:ubiquitin protein ligase activity"/>
    <property type="evidence" value="ECO:0007669"/>
    <property type="project" value="UniProtKB-EC"/>
</dbReference>
<organism evidence="17">
    <name type="scientific">Trepomonas sp. PC1</name>
    <dbReference type="NCBI Taxonomy" id="1076344"/>
    <lineage>
        <taxon>Eukaryota</taxon>
        <taxon>Metamonada</taxon>
        <taxon>Diplomonadida</taxon>
        <taxon>Hexamitidae</taxon>
        <taxon>Hexamitinae</taxon>
        <taxon>Trepomonas</taxon>
    </lineage>
</organism>
<evidence type="ECO:0000256" key="5">
    <source>
        <dbReference type="ARBA" id="ARBA00022679"/>
    </source>
</evidence>
<dbReference type="PROSITE" id="PS50089">
    <property type="entry name" value="ZF_RING_2"/>
    <property type="match status" value="1"/>
</dbReference>
<feature type="transmembrane region" description="Helical" evidence="15">
    <location>
        <begin position="361"/>
        <end position="383"/>
    </location>
</feature>
<evidence type="ECO:0000313" key="17">
    <source>
        <dbReference type="EMBL" id="JAP93313.1"/>
    </source>
</evidence>
<evidence type="ECO:0000256" key="1">
    <source>
        <dbReference type="ARBA" id="ARBA00000900"/>
    </source>
</evidence>
<dbReference type="EC" id="2.3.2.27" evidence="4"/>
<dbReference type="GO" id="GO:0012505">
    <property type="term" value="C:endomembrane system"/>
    <property type="evidence" value="ECO:0007669"/>
    <property type="project" value="UniProtKB-SubCell"/>
</dbReference>
<keyword evidence="7" id="KW-0479">Metal-binding</keyword>
<proteinExistence type="predicted"/>
<comment type="pathway">
    <text evidence="3">Protein modification; protein ubiquitination.</text>
</comment>
<keyword evidence="12 15" id="KW-1133">Transmembrane helix</keyword>
<keyword evidence="8" id="KW-0732">Signal</keyword>
<feature type="transmembrane region" description="Helical" evidence="15">
    <location>
        <begin position="395"/>
        <end position="413"/>
    </location>
</feature>